<evidence type="ECO:0000313" key="4">
    <source>
        <dbReference type="EMBL" id="MDP5274874.1"/>
    </source>
</evidence>
<dbReference type="RefSeq" id="WP_305992186.1">
    <property type="nucleotide sequence ID" value="NZ_JAVAMP010000005.1"/>
</dbReference>
<organism evidence="4 5">
    <name type="scientific">Chengkuizengella axinellae</name>
    <dbReference type="NCBI Taxonomy" id="3064388"/>
    <lineage>
        <taxon>Bacteria</taxon>
        <taxon>Bacillati</taxon>
        <taxon>Bacillota</taxon>
        <taxon>Bacilli</taxon>
        <taxon>Bacillales</taxon>
        <taxon>Paenibacillaceae</taxon>
        <taxon>Chengkuizengella</taxon>
    </lineage>
</organism>
<evidence type="ECO:0000313" key="5">
    <source>
        <dbReference type="Proteomes" id="UP001231941"/>
    </source>
</evidence>
<dbReference type="InterPro" id="IPR002881">
    <property type="entry name" value="DUF58"/>
</dbReference>
<keyword evidence="5" id="KW-1185">Reference proteome</keyword>
<reference evidence="4 5" key="1">
    <citation type="submission" date="2023-08" db="EMBL/GenBank/DDBJ databases">
        <authorList>
            <person name="Park J.-S."/>
        </authorList>
    </citation>
    <scope>NUCLEOTIDE SEQUENCE [LARGE SCALE GENOMIC DNA]</scope>
    <source>
        <strain evidence="4 5">2205SS18-9</strain>
    </source>
</reference>
<dbReference type="EMBL" id="JAVAMP010000005">
    <property type="protein sequence ID" value="MDP5274874.1"/>
    <property type="molecule type" value="Genomic_DNA"/>
</dbReference>
<gene>
    <name evidence="4" type="ORF">Q5Y73_12210</name>
</gene>
<feature type="domain" description="DUF58" evidence="3">
    <location>
        <begin position="186"/>
        <end position="294"/>
    </location>
</feature>
<dbReference type="PANTHER" id="PTHR34351:SF2">
    <property type="entry name" value="DUF58 DOMAIN-CONTAINING PROTEIN"/>
    <property type="match status" value="1"/>
</dbReference>
<name>A0ABT9J1I9_9BACL</name>
<keyword evidence="2" id="KW-0472">Membrane</keyword>
<sequence>MKNLSVMFVFLMWVGSGVYTWFKGGYSAWFLSYSLSLLLVYLFIVRMTRPKMISQRKIASEKWISGDDIVVKVKVQLQTWVPFVWIVIEDEWHKQTYFSFFQSTFQYRYCILDAKRGKYQSEGLQVVVKDLFGFVRKKGTIQAGLQFTVYPNPLSIDIWRNIHSNADDSQQTKSQKSHESLQFGGIRDYSHGDPMNRIHWKMSAKSNTLKTKEREHTIDHKMMIYLDAAQNLSHMNPFYFEMAVKISAGLLKYGKERQYGLGFICNNQKRYKESISSTKNAQQTHEFLSTVMPDGDISFHETIRHQIAEIPKDVANVCITAHLDDQFVQTCLYLRKHMRKINIVFIYGGAVLSFEQRKYIKALEEIGCHLQLVKLQTSNSKAKQGGLKYGA</sequence>
<accession>A0ABT9J1I9</accession>
<keyword evidence="2" id="KW-0812">Transmembrane</keyword>
<keyword evidence="2" id="KW-1133">Transmembrane helix</keyword>
<feature type="transmembrane region" description="Helical" evidence="2">
    <location>
        <begin position="30"/>
        <end position="48"/>
    </location>
</feature>
<comment type="caution">
    <text evidence="4">The sequence shown here is derived from an EMBL/GenBank/DDBJ whole genome shotgun (WGS) entry which is preliminary data.</text>
</comment>
<dbReference type="PANTHER" id="PTHR34351">
    <property type="entry name" value="SLR1927 PROTEIN-RELATED"/>
    <property type="match status" value="1"/>
</dbReference>
<protein>
    <submittedName>
        <fullName evidence="4">DUF58 domain-containing protein</fullName>
    </submittedName>
</protein>
<dbReference type="Pfam" id="PF01882">
    <property type="entry name" value="DUF58"/>
    <property type="match status" value="1"/>
</dbReference>
<evidence type="ECO:0000256" key="2">
    <source>
        <dbReference type="SAM" id="Phobius"/>
    </source>
</evidence>
<dbReference type="Proteomes" id="UP001231941">
    <property type="component" value="Unassembled WGS sequence"/>
</dbReference>
<evidence type="ECO:0000259" key="3">
    <source>
        <dbReference type="Pfam" id="PF01882"/>
    </source>
</evidence>
<evidence type="ECO:0000256" key="1">
    <source>
        <dbReference type="SAM" id="MobiDB-lite"/>
    </source>
</evidence>
<proteinExistence type="predicted"/>
<feature type="region of interest" description="Disordered" evidence="1">
    <location>
        <begin position="167"/>
        <end position="189"/>
    </location>
</feature>